<evidence type="ECO:0000313" key="7">
    <source>
        <dbReference type="EMBL" id="GIF56484.1"/>
    </source>
</evidence>
<evidence type="ECO:0000256" key="1">
    <source>
        <dbReference type="ARBA" id="ARBA00004141"/>
    </source>
</evidence>
<evidence type="ECO:0000256" key="2">
    <source>
        <dbReference type="ARBA" id="ARBA00022692"/>
    </source>
</evidence>
<accession>A0ABQ4C140</accession>
<feature type="transmembrane region" description="Helical" evidence="5">
    <location>
        <begin position="132"/>
        <end position="151"/>
    </location>
</feature>
<protein>
    <recommendedName>
        <fullName evidence="6">Methylamine utilisation protein MauE domain-containing protein</fullName>
    </recommendedName>
</protein>
<feature type="domain" description="Methylamine utilisation protein MauE" evidence="6">
    <location>
        <begin position="3"/>
        <end position="143"/>
    </location>
</feature>
<dbReference type="EMBL" id="BONC01000015">
    <property type="protein sequence ID" value="GIF56484.1"/>
    <property type="molecule type" value="Genomic_DNA"/>
</dbReference>
<organism evidence="7 8">
    <name type="scientific">Asanoa iriomotensis</name>
    <dbReference type="NCBI Taxonomy" id="234613"/>
    <lineage>
        <taxon>Bacteria</taxon>
        <taxon>Bacillati</taxon>
        <taxon>Actinomycetota</taxon>
        <taxon>Actinomycetes</taxon>
        <taxon>Micromonosporales</taxon>
        <taxon>Micromonosporaceae</taxon>
        <taxon>Asanoa</taxon>
    </lineage>
</organism>
<evidence type="ECO:0000313" key="8">
    <source>
        <dbReference type="Proteomes" id="UP000624325"/>
    </source>
</evidence>
<dbReference type="RefSeq" id="WP_203702297.1">
    <property type="nucleotide sequence ID" value="NZ_BAAALU010000028.1"/>
</dbReference>
<evidence type="ECO:0000256" key="3">
    <source>
        <dbReference type="ARBA" id="ARBA00022989"/>
    </source>
</evidence>
<gene>
    <name evidence="7" type="ORF">Air01nite_25790</name>
</gene>
<feature type="transmembrane region" description="Helical" evidence="5">
    <location>
        <begin position="85"/>
        <end position="105"/>
    </location>
</feature>
<evidence type="ECO:0000256" key="4">
    <source>
        <dbReference type="ARBA" id="ARBA00023136"/>
    </source>
</evidence>
<dbReference type="Proteomes" id="UP000624325">
    <property type="component" value="Unassembled WGS sequence"/>
</dbReference>
<keyword evidence="3 5" id="KW-1133">Transmembrane helix</keyword>
<dbReference type="InterPro" id="IPR009908">
    <property type="entry name" value="Methylamine_util_MauE"/>
</dbReference>
<sequence>MVIALAGQALLGTVFAVSAVAKLRDGTAFRRFAEQVLALRIHNRAALVWAHRAVTLGTLSGELAVAVLLLAPVVVPTLPRWSVGAGYTLAVVLLLAFTAALWLAVRRGVRAGCGCFGRAETPAGMWQVGRNAVLVAIAAIGLLTGSVNSVATPRAGADVVVDVVIGVALAIVVMSLHELTSLFRPGTRSSSMAVPSERKGWR</sequence>
<proteinExistence type="predicted"/>
<keyword evidence="4 5" id="KW-0472">Membrane</keyword>
<reference evidence="7 8" key="1">
    <citation type="submission" date="2021-01" db="EMBL/GenBank/DDBJ databases">
        <title>Whole genome shotgun sequence of Asanoa iriomotensis NBRC 100142.</title>
        <authorList>
            <person name="Komaki H."/>
            <person name="Tamura T."/>
        </authorList>
    </citation>
    <scope>NUCLEOTIDE SEQUENCE [LARGE SCALE GENOMIC DNA]</scope>
    <source>
        <strain evidence="7 8">NBRC 100142</strain>
    </source>
</reference>
<dbReference type="Pfam" id="PF07291">
    <property type="entry name" value="MauE"/>
    <property type="match status" value="1"/>
</dbReference>
<name>A0ABQ4C140_9ACTN</name>
<evidence type="ECO:0000256" key="5">
    <source>
        <dbReference type="SAM" id="Phobius"/>
    </source>
</evidence>
<evidence type="ECO:0000259" key="6">
    <source>
        <dbReference type="Pfam" id="PF07291"/>
    </source>
</evidence>
<keyword evidence="8" id="KW-1185">Reference proteome</keyword>
<comment type="subcellular location">
    <subcellularLocation>
        <location evidence="1">Membrane</location>
        <topology evidence="1">Multi-pass membrane protein</topology>
    </subcellularLocation>
</comment>
<feature type="transmembrane region" description="Helical" evidence="5">
    <location>
        <begin position="163"/>
        <end position="183"/>
    </location>
</feature>
<comment type="caution">
    <text evidence="7">The sequence shown here is derived from an EMBL/GenBank/DDBJ whole genome shotgun (WGS) entry which is preliminary data.</text>
</comment>
<keyword evidence="2 5" id="KW-0812">Transmembrane</keyword>